<name>A0A4R4E8T1_9BACT</name>
<protein>
    <recommendedName>
        <fullName evidence="3">Tetratricopeptide repeat protein</fullName>
    </recommendedName>
</protein>
<dbReference type="PROSITE" id="PS51257">
    <property type="entry name" value="PROKAR_LIPOPROTEIN"/>
    <property type="match status" value="1"/>
</dbReference>
<evidence type="ECO:0000313" key="1">
    <source>
        <dbReference type="EMBL" id="TCZ74218.1"/>
    </source>
</evidence>
<dbReference type="EMBL" id="SKFH01000003">
    <property type="protein sequence ID" value="TCZ74218.1"/>
    <property type="molecule type" value="Genomic_DNA"/>
</dbReference>
<dbReference type="RefSeq" id="WP_131850817.1">
    <property type="nucleotide sequence ID" value="NZ_SKFH01000003.1"/>
</dbReference>
<comment type="caution">
    <text evidence="1">The sequence shown here is derived from an EMBL/GenBank/DDBJ whole genome shotgun (WGS) entry which is preliminary data.</text>
</comment>
<gene>
    <name evidence="1" type="ORF">E0486_03845</name>
</gene>
<reference evidence="1 2" key="1">
    <citation type="submission" date="2019-03" db="EMBL/GenBank/DDBJ databases">
        <authorList>
            <person name="Kim M.K.M."/>
        </authorList>
    </citation>
    <scope>NUCLEOTIDE SEQUENCE [LARGE SCALE GENOMIC DNA]</scope>
    <source>
        <strain evidence="1 2">17J68-15</strain>
    </source>
</reference>
<organism evidence="1 2">
    <name type="scientific">Flaviaesturariibacter aridisoli</name>
    <dbReference type="NCBI Taxonomy" id="2545761"/>
    <lineage>
        <taxon>Bacteria</taxon>
        <taxon>Pseudomonadati</taxon>
        <taxon>Bacteroidota</taxon>
        <taxon>Chitinophagia</taxon>
        <taxon>Chitinophagales</taxon>
        <taxon>Chitinophagaceae</taxon>
        <taxon>Flaviaestuariibacter</taxon>
    </lineage>
</organism>
<dbReference type="AlphaFoldDB" id="A0A4R4E8T1"/>
<proteinExistence type="predicted"/>
<keyword evidence="2" id="KW-1185">Reference proteome</keyword>
<dbReference type="OrthoDB" id="1198805at2"/>
<evidence type="ECO:0000313" key="2">
    <source>
        <dbReference type="Proteomes" id="UP000295164"/>
    </source>
</evidence>
<dbReference type="Proteomes" id="UP000295164">
    <property type="component" value="Unassembled WGS sequence"/>
</dbReference>
<accession>A0A4R4E8T1</accession>
<sequence>MRFLFFFLATALLSSCGPSEEPLSPAEAAAFARSVDSSIRDDRFSRLDEVIDKDLLAQETARAAGKKLDADLRRGVIEGLSKHGFSQQVSAEVAKGGTYRLVRTYEKEGSQHMIFRLYGDDGVNYHDFSLTKLRGQIRARDVYILLSGEMLSQTLAGLLKTLSEKSSDAERQATQMQRASQQLSLQNYSAARAVLDSLPASIRASRTVQIMSIVVSSHLDSAIYTQTLADFERRYGNDPSAQFALFDHYFARKDFARSHRIVDNMDKLVQDPLLDFFRALLYEQEEKNTEAVAALERLNKAMPDFESGALELLNLYVMMDNVEQGNRLIASYKAQKDFHPEYLRYIRLKYHEQGLHFNW</sequence>
<evidence type="ECO:0008006" key="3">
    <source>
        <dbReference type="Google" id="ProtNLM"/>
    </source>
</evidence>